<dbReference type="Proteomes" id="UP001403385">
    <property type="component" value="Unassembled WGS sequence"/>
</dbReference>
<accession>A0AAW9RVZ6</accession>
<comment type="caution">
    <text evidence="2">The sequence shown here is derived from an EMBL/GenBank/DDBJ whole genome shotgun (WGS) entry which is preliminary data.</text>
</comment>
<organism evidence="2 3">
    <name type="scientific">Rapidithrix thailandica</name>
    <dbReference type="NCBI Taxonomy" id="413964"/>
    <lineage>
        <taxon>Bacteria</taxon>
        <taxon>Pseudomonadati</taxon>
        <taxon>Bacteroidota</taxon>
        <taxon>Cytophagia</taxon>
        <taxon>Cytophagales</taxon>
        <taxon>Flammeovirgaceae</taxon>
        <taxon>Rapidithrix</taxon>
    </lineage>
</organism>
<reference evidence="2 3" key="1">
    <citation type="submission" date="2024-04" db="EMBL/GenBank/DDBJ databases">
        <title>Novel genus in family Flammeovirgaceae.</title>
        <authorList>
            <person name="Nguyen T.H."/>
            <person name="Vuong T.Q."/>
            <person name="Le H."/>
            <person name="Kim S.-G."/>
        </authorList>
    </citation>
    <scope>NUCLEOTIDE SEQUENCE [LARGE SCALE GENOMIC DNA]</scope>
    <source>
        <strain evidence="2 3">JCM 23209</strain>
    </source>
</reference>
<dbReference type="AlphaFoldDB" id="A0AAW9RVZ6"/>
<evidence type="ECO:0000259" key="1">
    <source>
        <dbReference type="Pfam" id="PF00561"/>
    </source>
</evidence>
<keyword evidence="2" id="KW-0378">Hydrolase</keyword>
<dbReference type="InterPro" id="IPR029058">
    <property type="entry name" value="AB_hydrolase_fold"/>
</dbReference>
<name>A0AAW9RVZ6_9BACT</name>
<sequence>MKKYSLLSIFVLLFTYPLLGQSPLPEAVKGSWVGTLPLKPYPDLFRMDLDSLIQLKLYYKQIQFDAPKKFYLTEDSIYLTLDHHGFKGKLYGQIWGDHIQGKIQTESQGEIPLNMIKIEPQGLESLANLLGYFEFEPGHIVQIAPFMVDFDLTPISILDYKTGKQRIAFPRNEKSYVAGKKMLGIYPPEIEVTVVEEPRSEFFTISLADANQPPVNGRRLADLLNQEDILVHNQTIELHGTITYPNTTGPYPLVIFVPGAGMQYRGNMLDDYIRILPYMGIATLVYDKRGCGFSSGSLTGSSIQDLANDLTAFIEHAAQNKNIDPQHIGLVGLDQAGYVMPVSASQTDKIAFMVSLSGPTVSMMEQELTACAQRMAADGYTTQDIRAAQAYTQTLFRYLEGEVDSTEMVKASKKLHSEPWKQFVTSFDNKEYVEWWRKNYAFSPETYLNEIDIPILAIYGEQDILLSAEENSQKMRTHIDRSDISTSRIVLLPEANHLLMLGETRGDFQFSEITGYSPELFQTIFLWLRKQTGLTSN</sequence>
<dbReference type="RefSeq" id="WP_346821743.1">
    <property type="nucleotide sequence ID" value="NZ_JBDKWZ010000007.1"/>
</dbReference>
<evidence type="ECO:0000313" key="3">
    <source>
        <dbReference type="Proteomes" id="UP001403385"/>
    </source>
</evidence>
<dbReference type="Pfam" id="PF00561">
    <property type="entry name" value="Abhydrolase_1"/>
    <property type="match status" value="1"/>
</dbReference>
<dbReference type="InterPro" id="IPR000073">
    <property type="entry name" value="AB_hydrolase_1"/>
</dbReference>
<dbReference type="Gene3D" id="3.40.50.1820">
    <property type="entry name" value="alpha/beta hydrolase"/>
    <property type="match status" value="1"/>
</dbReference>
<gene>
    <name evidence="2" type="ORF">AAG747_13685</name>
</gene>
<keyword evidence="3" id="KW-1185">Reference proteome</keyword>
<dbReference type="SUPFAM" id="SSF53474">
    <property type="entry name" value="alpha/beta-Hydrolases"/>
    <property type="match status" value="1"/>
</dbReference>
<dbReference type="PANTHER" id="PTHR43265">
    <property type="entry name" value="ESTERASE ESTD"/>
    <property type="match status" value="1"/>
</dbReference>
<evidence type="ECO:0000313" key="2">
    <source>
        <dbReference type="EMBL" id="MEN7548969.1"/>
    </source>
</evidence>
<dbReference type="InterPro" id="IPR053145">
    <property type="entry name" value="AB_hydrolase_Est10"/>
</dbReference>
<feature type="domain" description="AB hydrolase-1" evidence="1">
    <location>
        <begin position="252"/>
        <end position="501"/>
    </location>
</feature>
<proteinExistence type="predicted"/>
<dbReference type="EMBL" id="JBDKWZ010000007">
    <property type="protein sequence ID" value="MEN7548969.1"/>
    <property type="molecule type" value="Genomic_DNA"/>
</dbReference>
<dbReference type="GO" id="GO:0052689">
    <property type="term" value="F:carboxylic ester hydrolase activity"/>
    <property type="evidence" value="ECO:0007669"/>
    <property type="project" value="TreeGrafter"/>
</dbReference>
<dbReference type="PANTHER" id="PTHR43265:SF1">
    <property type="entry name" value="ESTERASE ESTD"/>
    <property type="match status" value="1"/>
</dbReference>
<protein>
    <submittedName>
        <fullName evidence="2">Alpha/beta hydrolase</fullName>
    </submittedName>
</protein>